<gene>
    <name evidence="4" type="ORF">GCM10009844_14980</name>
</gene>
<dbReference type="EMBL" id="BAAAQR010000003">
    <property type="protein sequence ID" value="GAA2143050.1"/>
    <property type="molecule type" value="Genomic_DNA"/>
</dbReference>
<protein>
    <recommendedName>
        <fullName evidence="3">Phosphatidic acid phosphatase type 2/haloperoxidase domain-containing protein</fullName>
    </recommendedName>
</protein>
<evidence type="ECO:0000313" key="5">
    <source>
        <dbReference type="Proteomes" id="UP001501771"/>
    </source>
</evidence>
<feature type="transmembrane region" description="Helical" evidence="2">
    <location>
        <begin position="127"/>
        <end position="147"/>
    </location>
</feature>
<comment type="caution">
    <text evidence="4">The sequence shown here is derived from an EMBL/GenBank/DDBJ whole genome shotgun (WGS) entry which is preliminary data.</text>
</comment>
<keyword evidence="2" id="KW-0472">Membrane</keyword>
<name>A0ABN2ZJ37_9ACTN</name>
<evidence type="ECO:0000256" key="2">
    <source>
        <dbReference type="SAM" id="Phobius"/>
    </source>
</evidence>
<dbReference type="Proteomes" id="UP001501771">
    <property type="component" value="Unassembled WGS sequence"/>
</dbReference>
<reference evidence="4 5" key="1">
    <citation type="journal article" date="2019" name="Int. J. Syst. Evol. Microbiol.">
        <title>The Global Catalogue of Microorganisms (GCM) 10K type strain sequencing project: providing services to taxonomists for standard genome sequencing and annotation.</title>
        <authorList>
            <consortium name="The Broad Institute Genomics Platform"/>
            <consortium name="The Broad Institute Genome Sequencing Center for Infectious Disease"/>
            <person name="Wu L."/>
            <person name="Ma J."/>
        </authorList>
    </citation>
    <scope>NUCLEOTIDE SEQUENCE [LARGE SCALE GENOMIC DNA]</scope>
    <source>
        <strain evidence="4 5">JCM 16022</strain>
    </source>
</reference>
<feature type="transmembrane region" description="Helical" evidence="2">
    <location>
        <begin position="104"/>
        <end position="120"/>
    </location>
</feature>
<keyword evidence="2" id="KW-1133">Transmembrane helix</keyword>
<feature type="region of interest" description="Disordered" evidence="1">
    <location>
        <begin position="177"/>
        <end position="203"/>
    </location>
</feature>
<organism evidence="4 5">
    <name type="scientific">Nocardioides koreensis</name>
    <dbReference type="NCBI Taxonomy" id="433651"/>
    <lineage>
        <taxon>Bacteria</taxon>
        <taxon>Bacillati</taxon>
        <taxon>Actinomycetota</taxon>
        <taxon>Actinomycetes</taxon>
        <taxon>Propionibacteriales</taxon>
        <taxon>Nocardioidaceae</taxon>
        <taxon>Nocardioides</taxon>
    </lineage>
</organism>
<dbReference type="Pfam" id="PF01569">
    <property type="entry name" value="PAP2"/>
    <property type="match status" value="1"/>
</dbReference>
<keyword evidence="2" id="KW-0812">Transmembrane</keyword>
<feature type="transmembrane region" description="Helical" evidence="2">
    <location>
        <begin position="153"/>
        <end position="172"/>
    </location>
</feature>
<dbReference type="Gene3D" id="1.20.144.10">
    <property type="entry name" value="Phosphatidic acid phosphatase type 2/haloperoxidase"/>
    <property type="match status" value="1"/>
</dbReference>
<feature type="domain" description="Phosphatidic acid phosphatase type 2/haloperoxidase" evidence="3">
    <location>
        <begin position="84"/>
        <end position="170"/>
    </location>
</feature>
<dbReference type="SUPFAM" id="SSF48317">
    <property type="entry name" value="Acid phosphatase/Vanadium-dependent haloperoxidase"/>
    <property type="match status" value="1"/>
</dbReference>
<proteinExistence type="predicted"/>
<evidence type="ECO:0000259" key="3">
    <source>
        <dbReference type="Pfam" id="PF01569"/>
    </source>
</evidence>
<feature type="transmembrane region" description="Helical" evidence="2">
    <location>
        <begin position="64"/>
        <end position="84"/>
    </location>
</feature>
<accession>A0ABN2ZJ37</accession>
<evidence type="ECO:0000256" key="1">
    <source>
        <dbReference type="SAM" id="MobiDB-lite"/>
    </source>
</evidence>
<dbReference type="InterPro" id="IPR036938">
    <property type="entry name" value="PAP2/HPO_sf"/>
</dbReference>
<evidence type="ECO:0000313" key="4">
    <source>
        <dbReference type="EMBL" id="GAA2143050.1"/>
    </source>
</evidence>
<keyword evidence="5" id="KW-1185">Reference proteome</keyword>
<sequence>MVATGTTQHLDDAVRQWFRPDDVWGQAQIRTGPTIDALEPRRVFAVLAVVGVGASVRRRTWRPLVFTAGVALTASVLTLVSKYATDRPDPSADKFTGGSYPSGHMVADLVCMGCAAMVLCSRTRWWMWALAGLVSVAMALSLLFAAAHWFTDVLGGTLLAVAVLAAASAVPLRSALGPRPGNRSATKTPDPRSARGPTLRSAR</sequence>
<dbReference type="InterPro" id="IPR000326">
    <property type="entry name" value="PAP2/HPO"/>
</dbReference>